<organism evidence="1 2">
    <name type="scientific">Kibdelosporangium aridum</name>
    <dbReference type="NCBI Taxonomy" id="2030"/>
    <lineage>
        <taxon>Bacteria</taxon>
        <taxon>Bacillati</taxon>
        <taxon>Actinomycetota</taxon>
        <taxon>Actinomycetes</taxon>
        <taxon>Pseudonocardiales</taxon>
        <taxon>Pseudonocardiaceae</taxon>
        <taxon>Kibdelosporangium</taxon>
    </lineage>
</organism>
<dbReference type="RefSeq" id="WP_037258119.1">
    <property type="nucleotide sequence ID" value="NZ_QHKI01000002.1"/>
</dbReference>
<accession>A0A428ZR46</accession>
<sequence length="505" mass="54410">MTGKYMSGSEYSASLSAALNAYWQTLEVRWTKDAGKTLYGGTAEISGAPEPIRWQVPPESWRHLQTCPVVAWAMTDGTPGSRPNTCDGWSVPDTKYVECKALDVFRQVADWAWAKREQIARGVPDLAGGPELSSLEEAHTNLTAIHTAITAEGSVADGALGGMVDWLSTGDSNSNQTRSWMTGWTGLAANSLKGGLFSTVKPTLHNQAVLTAWLANCYSVRSTIIHTTRNNVLNLIAQLTRDLNEVVAAKPLDLAKEKLVVSAASQAWTIAKIGVAALSKFSNVGTVIGLIGFALGNVEKSQKVEFKFAQLSEFFTHADSAVRALHSEMDSAEADYAKAVTAIGQAIDGADRATLELYDITQHSPDGDDSDPSASGRYAVDVNTVLEMAQHCYDVAEIYSGLLNKLATTAYSDGQLAGRGVAPIAADQGVIQLREDIEGFFSTTTTRYLTAGDRIKAAAKLYAQNDAVQRERYEKTISEWRTAGVGEFGQRDRIDTDPDKAGVQN</sequence>
<dbReference type="AlphaFoldDB" id="A0A428ZR46"/>
<gene>
    <name evidence="1" type="ORF">DMH04_03405</name>
</gene>
<evidence type="ECO:0000313" key="1">
    <source>
        <dbReference type="EMBL" id="RSM90525.1"/>
    </source>
</evidence>
<proteinExistence type="predicted"/>
<name>A0A428ZR46_KIBAR</name>
<dbReference type="EMBL" id="QHKI01000002">
    <property type="protein sequence ID" value="RSM90525.1"/>
    <property type="molecule type" value="Genomic_DNA"/>
</dbReference>
<reference evidence="1 2" key="1">
    <citation type="submission" date="2018-05" db="EMBL/GenBank/DDBJ databases">
        <title>Evolution of GPA BGCs.</title>
        <authorList>
            <person name="Waglechner N."/>
            <person name="Wright G.D."/>
        </authorList>
    </citation>
    <scope>NUCLEOTIDE SEQUENCE [LARGE SCALE GENOMIC DNA]</scope>
    <source>
        <strain evidence="1 2">A82846</strain>
    </source>
</reference>
<dbReference type="Proteomes" id="UP000287547">
    <property type="component" value="Unassembled WGS sequence"/>
</dbReference>
<dbReference type="OrthoDB" id="3593544at2"/>
<evidence type="ECO:0000313" key="2">
    <source>
        <dbReference type="Proteomes" id="UP000287547"/>
    </source>
</evidence>
<comment type="caution">
    <text evidence="1">The sequence shown here is derived from an EMBL/GenBank/DDBJ whole genome shotgun (WGS) entry which is preliminary data.</text>
</comment>
<protein>
    <submittedName>
        <fullName evidence="1">Uncharacterized protein</fullName>
    </submittedName>
</protein>